<keyword evidence="3" id="KW-0285">Flavoprotein</keyword>
<evidence type="ECO:0000313" key="6">
    <source>
        <dbReference type="EMBL" id="MFC5449476.1"/>
    </source>
</evidence>
<dbReference type="RefSeq" id="WP_270877938.1">
    <property type="nucleotide sequence ID" value="NZ_JAQFVF010000014.1"/>
</dbReference>
<dbReference type="Gene3D" id="3.50.50.60">
    <property type="entry name" value="FAD/NAD(P)-binding domain"/>
    <property type="match status" value="2"/>
</dbReference>
<sequence>MKQYDSIIVGGGIAGLQAAIQLGRYEHQVLVIDAGYGRSTLCRSYHNILGWPDGISGEQLRQVGRQQAEKLGVQFFQDEVVHAVAKGKSGEGFELWGKSGKGFEAKTVLLATGLIDRMPEISGLKPCLGLTVYVCPDCDSYEIKGLPTIVMGSGAAGANMALTISPRTQELTYINHELRPVPKEILNELQQKGIVYIAEEIEEVMAGTNGSFHGVRLMSGKKIEADRGFIAFGGNEVKSDLARQLGAERMENRHIVTDPRSKMTSVPFVWAAGDVGVHAEQVTIAMGEGAQAAIWMNKALLMMKEEASLHSVLARS</sequence>
<keyword evidence="7" id="KW-1185">Reference proteome</keyword>
<dbReference type="PRINTS" id="PR00469">
    <property type="entry name" value="PNDRDTASEII"/>
</dbReference>
<evidence type="ECO:0000256" key="3">
    <source>
        <dbReference type="ARBA" id="ARBA00022630"/>
    </source>
</evidence>
<comment type="cofactor">
    <cofactor evidence="1">
        <name>FAD</name>
        <dbReference type="ChEBI" id="CHEBI:57692"/>
    </cofactor>
</comment>
<dbReference type="Pfam" id="PF07992">
    <property type="entry name" value="Pyr_redox_2"/>
    <property type="match status" value="1"/>
</dbReference>
<dbReference type="InterPro" id="IPR023753">
    <property type="entry name" value="FAD/NAD-binding_dom"/>
</dbReference>
<dbReference type="SUPFAM" id="SSF51905">
    <property type="entry name" value="FAD/NAD(P)-binding domain"/>
    <property type="match status" value="1"/>
</dbReference>
<evidence type="ECO:0000256" key="4">
    <source>
        <dbReference type="ARBA" id="ARBA00023002"/>
    </source>
</evidence>
<gene>
    <name evidence="6" type="ORF">ACFPOG_14500</name>
</gene>
<dbReference type="PANTHER" id="PTHR48105">
    <property type="entry name" value="THIOREDOXIN REDUCTASE 1-RELATED-RELATED"/>
    <property type="match status" value="1"/>
</dbReference>
<evidence type="ECO:0000256" key="1">
    <source>
        <dbReference type="ARBA" id="ARBA00001974"/>
    </source>
</evidence>
<evidence type="ECO:0000313" key="7">
    <source>
        <dbReference type="Proteomes" id="UP001596044"/>
    </source>
</evidence>
<dbReference type="InterPro" id="IPR050097">
    <property type="entry name" value="Ferredoxin-NADP_redctase_2"/>
</dbReference>
<protein>
    <submittedName>
        <fullName evidence="6">NAD(P)/FAD-dependent oxidoreductase</fullName>
    </submittedName>
</protein>
<comment type="caution">
    <text evidence="6">The sequence shown here is derived from an EMBL/GenBank/DDBJ whole genome shotgun (WGS) entry which is preliminary data.</text>
</comment>
<comment type="subunit">
    <text evidence="2">Homodimer.</text>
</comment>
<organism evidence="6 7">
    <name type="scientific">Paenibacillus aestuarii</name>
    <dbReference type="NCBI Taxonomy" id="516965"/>
    <lineage>
        <taxon>Bacteria</taxon>
        <taxon>Bacillati</taxon>
        <taxon>Bacillota</taxon>
        <taxon>Bacilli</taxon>
        <taxon>Bacillales</taxon>
        <taxon>Paenibacillaceae</taxon>
        <taxon>Paenibacillus</taxon>
    </lineage>
</organism>
<reference evidence="7" key="1">
    <citation type="journal article" date="2019" name="Int. J. Syst. Evol. Microbiol.">
        <title>The Global Catalogue of Microorganisms (GCM) 10K type strain sequencing project: providing services to taxonomists for standard genome sequencing and annotation.</title>
        <authorList>
            <consortium name="The Broad Institute Genomics Platform"/>
            <consortium name="The Broad Institute Genome Sequencing Center for Infectious Disease"/>
            <person name="Wu L."/>
            <person name="Ma J."/>
        </authorList>
    </citation>
    <scope>NUCLEOTIDE SEQUENCE [LARGE SCALE GENOMIC DNA]</scope>
    <source>
        <strain evidence="7">KACC 11904</strain>
    </source>
</reference>
<dbReference type="PRINTS" id="PR00368">
    <property type="entry name" value="FADPNR"/>
</dbReference>
<name>A0ABW0KAD8_9BACL</name>
<dbReference type="InterPro" id="IPR036188">
    <property type="entry name" value="FAD/NAD-bd_sf"/>
</dbReference>
<dbReference type="Proteomes" id="UP001596044">
    <property type="component" value="Unassembled WGS sequence"/>
</dbReference>
<feature type="domain" description="FAD/NAD(P)-binding" evidence="5">
    <location>
        <begin position="4"/>
        <end position="289"/>
    </location>
</feature>
<keyword evidence="4" id="KW-0560">Oxidoreductase</keyword>
<evidence type="ECO:0000259" key="5">
    <source>
        <dbReference type="Pfam" id="PF07992"/>
    </source>
</evidence>
<accession>A0ABW0KAD8</accession>
<proteinExistence type="predicted"/>
<dbReference type="EMBL" id="JBHSMJ010000020">
    <property type="protein sequence ID" value="MFC5449476.1"/>
    <property type="molecule type" value="Genomic_DNA"/>
</dbReference>
<evidence type="ECO:0000256" key="2">
    <source>
        <dbReference type="ARBA" id="ARBA00011738"/>
    </source>
</evidence>